<feature type="binding site" evidence="11">
    <location>
        <position position="139"/>
    </location>
    <ligand>
        <name>substrate</name>
    </ligand>
</feature>
<evidence type="ECO:0000313" key="12">
    <source>
        <dbReference type="EMBL" id="SUZ32243.1"/>
    </source>
</evidence>
<name>A0A3B0M9A8_9RHOB</name>
<reference evidence="13" key="1">
    <citation type="submission" date="2018-08" db="EMBL/GenBank/DDBJ databases">
        <authorList>
            <person name="Rodrigo-Torres L."/>
            <person name="Arahal R. D."/>
            <person name="Lucena T."/>
        </authorList>
    </citation>
    <scope>NUCLEOTIDE SEQUENCE [LARGE SCALE GENOMIC DNA]</scope>
    <source>
        <strain evidence="13">CECT 7235</strain>
    </source>
</reference>
<feature type="binding site" evidence="11">
    <location>
        <begin position="14"/>
        <end position="19"/>
    </location>
    <ligand>
        <name>ATP</name>
        <dbReference type="ChEBI" id="CHEBI:30616"/>
    </ligand>
</feature>
<dbReference type="PANTHER" id="PTHR21087">
    <property type="entry name" value="SHIKIMATE KINASE"/>
    <property type="match status" value="1"/>
</dbReference>
<dbReference type="PROSITE" id="PS01128">
    <property type="entry name" value="SHIKIMATE_KINASE"/>
    <property type="match status" value="1"/>
</dbReference>
<evidence type="ECO:0000256" key="3">
    <source>
        <dbReference type="ARBA" id="ARBA00012154"/>
    </source>
</evidence>
<keyword evidence="13" id="KW-1185">Reference proteome</keyword>
<dbReference type="Gene3D" id="3.40.50.300">
    <property type="entry name" value="P-loop containing nucleotide triphosphate hydrolases"/>
    <property type="match status" value="1"/>
</dbReference>
<evidence type="ECO:0000256" key="2">
    <source>
        <dbReference type="ARBA" id="ARBA00006997"/>
    </source>
</evidence>
<evidence type="ECO:0000256" key="10">
    <source>
        <dbReference type="ARBA" id="ARBA00048567"/>
    </source>
</evidence>
<evidence type="ECO:0000256" key="8">
    <source>
        <dbReference type="ARBA" id="ARBA00022840"/>
    </source>
</evidence>
<keyword evidence="5 11" id="KW-0808">Transferase</keyword>
<feature type="binding site" evidence="11">
    <location>
        <position position="82"/>
    </location>
    <ligand>
        <name>substrate</name>
    </ligand>
</feature>
<dbReference type="PRINTS" id="PR01100">
    <property type="entry name" value="SHIKIMTKNASE"/>
</dbReference>
<feature type="binding site" evidence="11">
    <location>
        <position position="36"/>
    </location>
    <ligand>
        <name>substrate</name>
    </ligand>
</feature>
<dbReference type="EMBL" id="UIHC01000017">
    <property type="protein sequence ID" value="SUZ32243.1"/>
    <property type="molecule type" value="Genomic_DNA"/>
</dbReference>
<feature type="binding site" evidence="11">
    <location>
        <position position="60"/>
    </location>
    <ligand>
        <name>substrate</name>
    </ligand>
</feature>
<dbReference type="GO" id="GO:0008652">
    <property type="term" value="P:amino acid biosynthetic process"/>
    <property type="evidence" value="ECO:0007669"/>
    <property type="project" value="UniProtKB-KW"/>
</dbReference>
<evidence type="ECO:0000256" key="1">
    <source>
        <dbReference type="ARBA" id="ARBA00004842"/>
    </source>
</evidence>
<comment type="caution">
    <text evidence="11">Lacks conserved residue(s) required for the propagation of feature annotation.</text>
</comment>
<evidence type="ECO:0000313" key="13">
    <source>
        <dbReference type="Proteomes" id="UP000272908"/>
    </source>
</evidence>
<dbReference type="GO" id="GO:0005829">
    <property type="term" value="C:cytosol"/>
    <property type="evidence" value="ECO:0007669"/>
    <property type="project" value="TreeGrafter"/>
</dbReference>
<dbReference type="InterPro" id="IPR000623">
    <property type="entry name" value="Shikimate_kinase/TSH1"/>
</dbReference>
<proteinExistence type="inferred from homology"/>
<keyword evidence="11" id="KW-0479">Metal-binding</keyword>
<accession>A0A3B0M9A8</accession>
<dbReference type="PANTHER" id="PTHR21087:SF16">
    <property type="entry name" value="SHIKIMATE KINASE 1, CHLOROPLASTIC"/>
    <property type="match status" value="1"/>
</dbReference>
<comment type="similarity">
    <text evidence="2 11">Belongs to the shikimate kinase family.</text>
</comment>
<dbReference type="GO" id="GO:0005524">
    <property type="term" value="F:ATP binding"/>
    <property type="evidence" value="ECO:0007669"/>
    <property type="project" value="UniProtKB-UniRule"/>
</dbReference>
<dbReference type="NCBIfam" id="NF010552">
    <property type="entry name" value="PRK13946.1"/>
    <property type="match status" value="1"/>
</dbReference>
<dbReference type="InterPro" id="IPR023000">
    <property type="entry name" value="Shikimate_kinase_CS"/>
</dbReference>
<evidence type="ECO:0000256" key="5">
    <source>
        <dbReference type="ARBA" id="ARBA00022679"/>
    </source>
</evidence>
<dbReference type="InterPro" id="IPR027417">
    <property type="entry name" value="P-loop_NTPase"/>
</dbReference>
<keyword evidence="8 11" id="KW-0067">ATP-binding</keyword>
<keyword evidence="11" id="KW-0460">Magnesium</keyword>
<comment type="catalytic activity">
    <reaction evidence="10 11">
        <text>shikimate + ATP = 3-phosphoshikimate + ADP + H(+)</text>
        <dbReference type="Rhea" id="RHEA:13121"/>
        <dbReference type="ChEBI" id="CHEBI:15378"/>
        <dbReference type="ChEBI" id="CHEBI:30616"/>
        <dbReference type="ChEBI" id="CHEBI:36208"/>
        <dbReference type="ChEBI" id="CHEBI:145989"/>
        <dbReference type="ChEBI" id="CHEBI:456216"/>
        <dbReference type="EC" id="2.7.1.71"/>
    </reaction>
</comment>
<comment type="function">
    <text evidence="11">Catalyzes the specific phosphorylation of the 3-hydroxyl group of shikimic acid using ATP as a cosubstrate.</text>
</comment>
<keyword evidence="9 11" id="KW-0057">Aromatic amino acid biosynthesis</keyword>
<keyword evidence="4 11" id="KW-0028">Amino-acid biosynthesis</keyword>
<evidence type="ECO:0000256" key="6">
    <source>
        <dbReference type="ARBA" id="ARBA00022741"/>
    </source>
</evidence>
<dbReference type="Proteomes" id="UP000272908">
    <property type="component" value="Unassembled WGS sequence"/>
</dbReference>
<dbReference type="HAMAP" id="MF_00109">
    <property type="entry name" value="Shikimate_kinase"/>
    <property type="match status" value="1"/>
</dbReference>
<gene>
    <name evidence="11 12" type="primary">aroK</name>
    <name evidence="12" type="ORF">ROE7235_01998</name>
</gene>
<dbReference type="Pfam" id="PF01202">
    <property type="entry name" value="SKI"/>
    <property type="match status" value="1"/>
</dbReference>
<dbReference type="SUPFAM" id="SSF52540">
    <property type="entry name" value="P-loop containing nucleoside triphosphate hydrolases"/>
    <property type="match status" value="1"/>
</dbReference>
<evidence type="ECO:0000256" key="4">
    <source>
        <dbReference type="ARBA" id="ARBA00022605"/>
    </source>
</evidence>
<comment type="subunit">
    <text evidence="11">Monomer.</text>
</comment>
<dbReference type="GO" id="GO:0009073">
    <property type="term" value="P:aromatic amino acid family biosynthetic process"/>
    <property type="evidence" value="ECO:0007669"/>
    <property type="project" value="UniProtKB-KW"/>
</dbReference>
<evidence type="ECO:0000256" key="7">
    <source>
        <dbReference type="ARBA" id="ARBA00022777"/>
    </source>
</evidence>
<dbReference type="UniPathway" id="UPA00053">
    <property type="reaction ID" value="UER00088"/>
</dbReference>
<dbReference type="GO" id="GO:0004765">
    <property type="term" value="F:shikimate kinase activity"/>
    <property type="evidence" value="ECO:0007669"/>
    <property type="project" value="UniProtKB-UniRule"/>
</dbReference>
<sequence length="181" mass="19576">MKLHKTVVLVGMMGAGKTAIGKHVAQVLGVPFRDSDEEIVSAAQMSIAEIFARDGEAFFRAREAEVIARLLHTTPGILSVGGGAFLRADTRALIHADGVSVWLRADLDLLWNRVRAKTTRPLLQTDDPHATLAQLLAERTPHYQQADLVADADPAYSIADMAQAVLAQLATRPDVLEGYTP</sequence>
<evidence type="ECO:0000256" key="9">
    <source>
        <dbReference type="ARBA" id="ARBA00023141"/>
    </source>
</evidence>
<organism evidence="12 13">
    <name type="scientific">Roseinatronobacter ekhonensis</name>
    <dbReference type="NCBI Taxonomy" id="254356"/>
    <lineage>
        <taxon>Bacteria</taxon>
        <taxon>Pseudomonadati</taxon>
        <taxon>Pseudomonadota</taxon>
        <taxon>Alphaproteobacteria</taxon>
        <taxon>Rhodobacterales</taxon>
        <taxon>Paracoccaceae</taxon>
        <taxon>Roseinatronobacter</taxon>
    </lineage>
</organism>
<dbReference type="GO" id="GO:0000287">
    <property type="term" value="F:magnesium ion binding"/>
    <property type="evidence" value="ECO:0007669"/>
    <property type="project" value="UniProtKB-UniRule"/>
</dbReference>
<protein>
    <recommendedName>
        <fullName evidence="3 11">Shikimate kinase</fullName>
        <shortName evidence="11">SK</shortName>
        <ecNumber evidence="3 11">2.7.1.71</ecNumber>
    </recommendedName>
</protein>
<comment type="subcellular location">
    <subcellularLocation>
        <location evidence="11">Cytoplasm</location>
    </subcellularLocation>
</comment>
<evidence type="ECO:0000256" key="11">
    <source>
        <dbReference type="HAMAP-Rule" id="MF_00109"/>
    </source>
</evidence>
<dbReference type="EC" id="2.7.1.71" evidence="3 11"/>
<keyword evidence="11" id="KW-0963">Cytoplasm</keyword>
<comment type="pathway">
    <text evidence="1 11">Metabolic intermediate biosynthesis; chorismate biosynthesis; chorismate from D-erythrose 4-phosphate and phosphoenolpyruvate: step 5/7.</text>
</comment>
<dbReference type="InterPro" id="IPR031322">
    <property type="entry name" value="Shikimate/glucono_kinase"/>
</dbReference>
<keyword evidence="7 11" id="KW-0418">Kinase</keyword>
<feature type="binding site" evidence="11">
    <location>
        <position position="120"/>
    </location>
    <ligand>
        <name>ATP</name>
        <dbReference type="ChEBI" id="CHEBI:30616"/>
    </ligand>
</feature>
<keyword evidence="6 11" id="KW-0547">Nucleotide-binding</keyword>
<dbReference type="AlphaFoldDB" id="A0A3B0M9A8"/>
<dbReference type="GO" id="GO:0009423">
    <property type="term" value="P:chorismate biosynthetic process"/>
    <property type="evidence" value="ECO:0007669"/>
    <property type="project" value="UniProtKB-UniRule"/>
</dbReference>
<feature type="binding site" evidence="11">
    <location>
        <position position="18"/>
    </location>
    <ligand>
        <name>Mg(2+)</name>
        <dbReference type="ChEBI" id="CHEBI:18420"/>
    </ligand>
</feature>
<dbReference type="CDD" id="cd00464">
    <property type="entry name" value="SK"/>
    <property type="match status" value="1"/>
</dbReference>
<comment type="cofactor">
    <cofactor evidence="11">
        <name>Mg(2+)</name>
        <dbReference type="ChEBI" id="CHEBI:18420"/>
    </cofactor>
    <text evidence="11">Binds 1 Mg(2+) ion per subunit.</text>
</comment>